<dbReference type="SUPFAM" id="SSF57667">
    <property type="entry name" value="beta-beta-alpha zinc fingers"/>
    <property type="match status" value="5"/>
</dbReference>
<evidence type="ECO:0000256" key="5">
    <source>
        <dbReference type="PROSITE-ProRule" id="PRU00042"/>
    </source>
</evidence>
<evidence type="ECO:0000259" key="7">
    <source>
        <dbReference type="PROSITE" id="PS50157"/>
    </source>
</evidence>
<feature type="domain" description="C2H2-type" evidence="7">
    <location>
        <begin position="526"/>
        <end position="553"/>
    </location>
</feature>
<keyword evidence="2" id="KW-0677">Repeat</keyword>
<gene>
    <name evidence="8" type="ORF">LSINAPIS_LOCUS1338</name>
</gene>
<evidence type="ECO:0000256" key="3">
    <source>
        <dbReference type="ARBA" id="ARBA00022771"/>
    </source>
</evidence>
<evidence type="ECO:0000256" key="4">
    <source>
        <dbReference type="ARBA" id="ARBA00022833"/>
    </source>
</evidence>
<sequence>MKEQFDEKAKKEELRSLVNVLKGQLEIVQNVLKDIQEQKYIAEKYPAVSKNAYQDKSLCEKEEVEYLIIPTIAGSKVESPTNQIEKCQLIQNMVAITSEKKCASQTYSIDSCADPESHVNLQASHHNTAPRTELLSRRGIQPHLEIRRVTNHYSCDVCGAEFSDGGNLYRHRRALHSFLKSHSCDICHKAFSRSDHCRDHMKTHSESRSYVCDICGRTSKTSTALRLHKKVHTELKPYACLSCGALFKKQSFKKTAEYVIQSVDDPPYTKRCNLCNKEETLKELQRKVHSDDRGRLNVPCGRTFIASDYIKFMATHAPKYEAHSVGGSPTVGTFRQNKQSPPANQTSQTVTSQIIQVANIKVDTVNTSPRPPDVSKETESELSDVDDVEPCMQTPASVIEVIEESQDNPTKNASKCDKDSTTAATELPLESVKSTKHMRKRSCPLCDKEYTASSSYFYHMKHTHKHIWSPRCDECGRGFGTSGDLKQHSVVHTGELQYPCGVCGKKCRSRAGRYIHQETHKSEARHTCGVCGRGFRWRAHLARHEQRHAAERRHACTHCGRAFSVRCDLLRHVRTHMAAALACDRCDLTFAQPRYLKDIPAPDG</sequence>
<feature type="domain" description="C2H2-type" evidence="7">
    <location>
        <begin position="153"/>
        <end position="181"/>
    </location>
</feature>
<evidence type="ECO:0000313" key="8">
    <source>
        <dbReference type="EMBL" id="VVC87814.1"/>
    </source>
</evidence>
<evidence type="ECO:0000256" key="6">
    <source>
        <dbReference type="SAM" id="MobiDB-lite"/>
    </source>
</evidence>
<feature type="compositionally biased region" description="Polar residues" evidence="6">
    <location>
        <begin position="330"/>
        <end position="344"/>
    </location>
</feature>
<protein>
    <recommendedName>
        <fullName evidence="7">C2H2-type domain-containing protein</fullName>
    </recommendedName>
</protein>
<feature type="region of interest" description="Disordered" evidence="6">
    <location>
        <begin position="328"/>
        <end position="350"/>
    </location>
</feature>
<organism evidence="8 9">
    <name type="scientific">Leptidea sinapis</name>
    <dbReference type="NCBI Taxonomy" id="189913"/>
    <lineage>
        <taxon>Eukaryota</taxon>
        <taxon>Metazoa</taxon>
        <taxon>Ecdysozoa</taxon>
        <taxon>Arthropoda</taxon>
        <taxon>Hexapoda</taxon>
        <taxon>Insecta</taxon>
        <taxon>Pterygota</taxon>
        <taxon>Neoptera</taxon>
        <taxon>Endopterygota</taxon>
        <taxon>Lepidoptera</taxon>
        <taxon>Glossata</taxon>
        <taxon>Ditrysia</taxon>
        <taxon>Papilionoidea</taxon>
        <taxon>Pieridae</taxon>
        <taxon>Dismorphiinae</taxon>
        <taxon>Leptidea</taxon>
    </lineage>
</organism>
<dbReference type="Proteomes" id="UP000324832">
    <property type="component" value="Unassembled WGS sequence"/>
</dbReference>
<evidence type="ECO:0000256" key="2">
    <source>
        <dbReference type="ARBA" id="ARBA00022737"/>
    </source>
</evidence>
<keyword evidence="3 5" id="KW-0863">Zinc-finger</keyword>
<dbReference type="EMBL" id="FZQP02000201">
    <property type="protein sequence ID" value="VVC87814.1"/>
    <property type="molecule type" value="Genomic_DNA"/>
</dbReference>
<keyword evidence="1" id="KW-0479">Metal-binding</keyword>
<feature type="domain" description="C2H2-type" evidence="7">
    <location>
        <begin position="182"/>
        <end position="209"/>
    </location>
</feature>
<dbReference type="PROSITE" id="PS00028">
    <property type="entry name" value="ZINC_FINGER_C2H2_1"/>
    <property type="match status" value="6"/>
</dbReference>
<feature type="domain" description="C2H2-type" evidence="7">
    <location>
        <begin position="498"/>
        <end position="525"/>
    </location>
</feature>
<dbReference type="PANTHER" id="PTHR24379">
    <property type="entry name" value="KRAB AND ZINC FINGER DOMAIN-CONTAINING"/>
    <property type="match status" value="1"/>
</dbReference>
<feature type="region of interest" description="Disordered" evidence="6">
    <location>
        <begin position="363"/>
        <end position="385"/>
    </location>
</feature>
<feature type="domain" description="C2H2-type" evidence="7">
    <location>
        <begin position="210"/>
        <end position="237"/>
    </location>
</feature>
<dbReference type="GO" id="GO:0008270">
    <property type="term" value="F:zinc ion binding"/>
    <property type="evidence" value="ECO:0007669"/>
    <property type="project" value="UniProtKB-KW"/>
</dbReference>
<dbReference type="InterPro" id="IPR013087">
    <property type="entry name" value="Znf_C2H2_type"/>
</dbReference>
<dbReference type="FunFam" id="3.30.160.60:FF:000110">
    <property type="entry name" value="Zinc finger protein-like"/>
    <property type="match status" value="1"/>
</dbReference>
<dbReference type="AlphaFoldDB" id="A0A5E4PP92"/>
<dbReference type="SMART" id="SM00355">
    <property type="entry name" value="ZnF_C2H2"/>
    <property type="match status" value="8"/>
</dbReference>
<dbReference type="PANTHER" id="PTHR24379:SF121">
    <property type="entry name" value="C2H2-TYPE DOMAIN-CONTAINING PROTEIN"/>
    <property type="match status" value="1"/>
</dbReference>
<evidence type="ECO:0000313" key="9">
    <source>
        <dbReference type="Proteomes" id="UP000324832"/>
    </source>
</evidence>
<name>A0A5E4PP92_9NEOP</name>
<dbReference type="Pfam" id="PF00096">
    <property type="entry name" value="zf-C2H2"/>
    <property type="match status" value="3"/>
</dbReference>
<dbReference type="PROSITE" id="PS50157">
    <property type="entry name" value="ZINC_FINGER_C2H2_2"/>
    <property type="match status" value="7"/>
</dbReference>
<keyword evidence="4" id="KW-0862">Zinc</keyword>
<accession>A0A5E4PP92</accession>
<proteinExistence type="predicted"/>
<dbReference type="Gene3D" id="3.30.160.60">
    <property type="entry name" value="Classic Zinc Finger"/>
    <property type="match status" value="5"/>
</dbReference>
<feature type="domain" description="C2H2-type" evidence="7">
    <location>
        <begin position="554"/>
        <end position="576"/>
    </location>
</feature>
<dbReference type="InterPro" id="IPR036236">
    <property type="entry name" value="Znf_C2H2_sf"/>
</dbReference>
<feature type="domain" description="C2H2-type" evidence="7">
    <location>
        <begin position="470"/>
        <end position="497"/>
    </location>
</feature>
<keyword evidence="9" id="KW-1185">Reference proteome</keyword>
<evidence type="ECO:0000256" key="1">
    <source>
        <dbReference type="ARBA" id="ARBA00022723"/>
    </source>
</evidence>
<reference evidence="8 9" key="1">
    <citation type="submission" date="2017-07" db="EMBL/GenBank/DDBJ databases">
        <authorList>
            <person name="Talla V."/>
            <person name="Backstrom N."/>
        </authorList>
    </citation>
    <scope>NUCLEOTIDE SEQUENCE [LARGE SCALE GENOMIC DNA]</scope>
</reference>
<feature type="region of interest" description="Disordered" evidence="6">
    <location>
        <begin position="405"/>
        <end position="424"/>
    </location>
</feature>